<evidence type="ECO:0000256" key="1">
    <source>
        <dbReference type="ARBA" id="ARBA00004429"/>
    </source>
</evidence>
<evidence type="ECO:0000256" key="6">
    <source>
        <dbReference type="ARBA" id="ARBA00022989"/>
    </source>
</evidence>
<dbReference type="SUPFAM" id="SSF53649">
    <property type="entry name" value="Alkaline phosphatase-like"/>
    <property type="match status" value="1"/>
</dbReference>
<feature type="transmembrane region" description="Helical" evidence="11">
    <location>
        <begin position="120"/>
        <end position="142"/>
    </location>
</feature>
<dbReference type="CDD" id="cd16017">
    <property type="entry name" value="LptA"/>
    <property type="match status" value="1"/>
</dbReference>
<evidence type="ECO:0000256" key="3">
    <source>
        <dbReference type="ARBA" id="ARBA00022519"/>
    </source>
</evidence>
<dbReference type="InterPro" id="IPR058130">
    <property type="entry name" value="PEA_transf_C"/>
</dbReference>
<comment type="caution">
    <text evidence="14">The sequence shown here is derived from an EMBL/GenBank/DDBJ whole genome shotgun (WGS) entry which is preliminary data.</text>
</comment>
<evidence type="ECO:0000256" key="11">
    <source>
        <dbReference type="SAM" id="Phobius"/>
    </source>
</evidence>
<keyword evidence="4 14" id="KW-0808">Transferase</keyword>
<feature type="transmembrane region" description="Helical" evidence="11">
    <location>
        <begin position="77"/>
        <end position="100"/>
    </location>
</feature>
<reference evidence="14 15" key="1">
    <citation type="submission" date="2017-07" db="EMBL/GenBank/DDBJ databases">
        <title>Raoultella ornithinolytica strain HH3 draft genome.</title>
        <authorList>
            <person name="Duceppe M.-O."/>
            <person name="Huang H."/>
            <person name="Phipps-Todd B."/>
        </authorList>
    </citation>
    <scope>NUCLEOTIDE SEQUENCE [LARGE SCALE GENOMIC DNA]</scope>
    <source>
        <strain evidence="14 15">HH3</strain>
    </source>
</reference>
<dbReference type="FunFam" id="3.40.720.10:FF:000022">
    <property type="entry name" value="Phosphoethanolamine transferase eptA"/>
    <property type="match status" value="1"/>
</dbReference>
<evidence type="ECO:0000256" key="9">
    <source>
        <dbReference type="ARBA" id="ARBA00067355"/>
    </source>
</evidence>
<evidence type="ECO:0000256" key="4">
    <source>
        <dbReference type="ARBA" id="ARBA00022679"/>
    </source>
</evidence>
<dbReference type="GO" id="GO:0009244">
    <property type="term" value="P:lipopolysaccharide core region biosynthetic process"/>
    <property type="evidence" value="ECO:0007669"/>
    <property type="project" value="TreeGrafter"/>
</dbReference>
<gene>
    <name evidence="14" type="ORF">CFY86_07420</name>
</gene>
<keyword evidence="6 11" id="KW-1133">Transmembrane helix</keyword>
<keyword evidence="5 11" id="KW-0812">Transmembrane</keyword>
<dbReference type="InterPro" id="IPR012549">
    <property type="entry name" value="EptA-like_N"/>
</dbReference>
<feature type="transmembrane region" description="Helical" evidence="11">
    <location>
        <begin position="15"/>
        <end position="33"/>
    </location>
</feature>
<evidence type="ECO:0000256" key="5">
    <source>
        <dbReference type="ARBA" id="ARBA00022692"/>
    </source>
</evidence>
<proteinExistence type="inferred from homology"/>
<keyword evidence="3" id="KW-0997">Cell inner membrane</keyword>
<dbReference type="Gene3D" id="3.40.720.10">
    <property type="entry name" value="Alkaline Phosphatase, subunit A"/>
    <property type="match status" value="1"/>
</dbReference>
<feature type="transmembrane region" description="Helical" evidence="11">
    <location>
        <begin position="154"/>
        <end position="176"/>
    </location>
</feature>
<comment type="similarity">
    <text evidence="8">Belongs to the phosphoethanolamine transferase family. EptA subfamily.</text>
</comment>
<dbReference type="RefSeq" id="WP_099842944.1">
    <property type="nucleotide sequence ID" value="NZ_JBKIVY010000011.1"/>
</dbReference>
<feature type="domain" description="Phosphoethanolamine transferase N-terminal" evidence="13">
    <location>
        <begin position="59"/>
        <end position="208"/>
    </location>
</feature>
<dbReference type="Pfam" id="PF00884">
    <property type="entry name" value="Sulfatase"/>
    <property type="match status" value="1"/>
</dbReference>
<dbReference type="GO" id="GO:0016776">
    <property type="term" value="F:phosphotransferase activity, phosphate group as acceptor"/>
    <property type="evidence" value="ECO:0007669"/>
    <property type="project" value="TreeGrafter"/>
</dbReference>
<dbReference type="AlphaFoldDB" id="A0A855FLE0"/>
<sequence length="548" mass="61734">MSLFTLRRPVMSRTVYLIIFALYVGLLLNLAFYRQVFTLLPVNSLHNWLVFLSMPVVAFSVMNILTTLASFLKLDRLVISLFILLSASAQYFIWTFGVVIDRAMITNILDTTPAESFALMSGKMVLTLGLSGVLMVALTWWIKISKAKTVWRSIAVRLLNILVSALLIVLVAALFYKDYASVFRNNKELVKSLSPSNSIVAINSWYAHNKMDNLPLVNIGEDAVQKPEMHSGPRKNLTILVLGETSRAQNFSLGGYERETNPRLKQDDVIYFANTTSCGTATAVSVPCMFSNMPRAHYDEELAHHQEGVLDILQRAGIRVLWNDNDGGCKGACDRVPHQNVTDLNLTGQCIDGECYDEVLFHNLESYIDNLQQDGIIVLHTIGSHGPTYYNRYPAEFKKFTPTCDTNEIQSCTQQQLTNTYDNTILYIDYIVDKAIKLLQSKQDKFTTSLVYLSDHGESLGENGVYLHGLPWSIAPETQKHVPMLLWLSEDYQQRYGVSSQCLQQRAKTDPYSQDNLFSTLLGLLGVDTHEYQATDDILTPCRSETAR</sequence>
<dbReference type="EMBL" id="NKYI01000011">
    <property type="protein sequence ID" value="PIK90570.1"/>
    <property type="molecule type" value="Genomic_DNA"/>
</dbReference>
<dbReference type="InterPro" id="IPR017850">
    <property type="entry name" value="Alkaline_phosphatase_core_sf"/>
</dbReference>
<dbReference type="PANTHER" id="PTHR30443:SF0">
    <property type="entry name" value="PHOSPHOETHANOLAMINE TRANSFERASE EPTA"/>
    <property type="match status" value="1"/>
</dbReference>
<dbReference type="Proteomes" id="UP000229713">
    <property type="component" value="Unassembled WGS sequence"/>
</dbReference>
<evidence type="ECO:0000259" key="13">
    <source>
        <dbReference type="Pfam" id="PF08019"/>
    </source>
</evidence>
<organism evidence="14 15">
    <name type="scientific">Raoultella ornithinolytica</name>
    <name type="common">Klebsiella ornithinolytica</name>
    <dbReference type="NCBI Taxonomy" id="54291"/>
    <lineage>
        <taxon>Bacteria</taxon>
        <taxon>Pseudomonadati</taxon>
        <taxon>Pseudomonadota</taxon>
        <taxon>Gammaproteobacteria</taxon>
        <taxon>Enterobacterales</taxon>
        <taxon>Enterobacteriaceae</taxon>
        <taxon>Klebsiella/Raoultella group</taxon>
        <taxon>Raoultella</taxon>
    </lineage>
</organism>
<dbReference type="NCBIfam" id="NF008619">
    <property type="entry name" value="PRK11598.1"/>
    <property type="match status" value="1"/>
</dbReference>
<evidence type="ECO:0000313" key="15">
    <source>
        <dbReference type="Proteomes" id="UP000229713"/>
    </source>
</evidence>
<evidence type="ECO:0000256" key="10">
    <source>
        <dbReference type="ARBA" id="ARBA00082127"/>
    </source>
</evidence>
<protein>
    <recommendedName>
        <fullName evidence="9">Phosphoethanolamine transferase EptA</fullName>
    </recommendedName>
    <alternativeName>
        <fullName evidence="10">Polymyxin resistance protein PmrC</fullName>
    </alternativeName>
</protein>
<evidence type="ECO:0000313" key="14">
    <source>
        <dbReference type="EMBL" id="PIK90570.1"/>
    </source>
</evidence>
<feature type="transmembrane region" description="Helical" evidence="11">
    <location>
        <begin position="45"/>
        <end position="65"/>
    </location>
</feature>
<evidence type="ECO:0000259" key="12">
    <source>
        <dbReference type="Pfam" id="PF00884"/>
    </source>
</evidence>
<dbReference type="GO" id="GO:0005886">
    <property type="term" value="C:plasma membrane"/>
    <property type="evidence" value="ECO:0007669"/>
    <property type="project" value="UniProtKB-SubCell"/>
</dbReference>
<dbReference type="PANTHER" id="PTHR30443">
    <property type="entry name" value="INNER MEMBRANE PROTEIN"/>
    <property type="match status" value="1"/>
</dbReference>
<dbReference type="InterPro" id="IPR000917">
    <property type="entry name" value="Sulfatase_N"/>
</dbReference>
<evidence type="ECO:0000256" key="7">
    <source>
        <dbReference type="ARBA" id="ARBA00023136"/>
    </source>
</evidence>
<dbReference type="InterPro" id="IPR040423">
    <property type="entry name" value="PEA_transferase"/>
</dbReference>
<dbReference type="NCBIfam" id="NF028537">
    <property type="entry name" value="P_eth_NH2_trans"/>
    <property type="match status" value="1"/>
</dbReference>
<dbReference type="Pfam" id="PF08019">
    <property type="entry name" value="EptA_B_N"/>
    <property type="match status" value="1"/>
</dbReference>
<name>A0A855FLE0_RAOOR</name>
<keyword evidence="2" id="KW-1003">Cell membrane</keyword>
<evidence type="ECO:0000256" key="8">
    <source>
        <dbReference type="ARBA" id="ARBA00061371"/>
    </source>
</evidence>
<accession>A0A855FLE0</accession>
<evidence type="ECO:0000256" key="2">
    <source>
        <dbReference type="ARBA" id="ARBA00022475"/>
    </source>
</evidence>
<comment type="subcellular location">
    <subcellularLocation>
        <location evidence="1">Cell inner membrane</location>
        <topology evidence="1">Multi-pass membrane protein</topology>
    </subcellularLocation>
</comment>
<keyword evidence="7 11" id="KW-0472">Membrane</keyword>
<feature type="domain" description="Sulfatase N-terminal" evidence="12">
    <location>
        <begin position="238"/>
        <end position="527"/>
    </location>
</feature>